<proteinExistence type="predicted"/>
<dbReference type="EMBL" id="AMYD01000499">
    <property type="protein sequence ID" value="EQB57416.1"/>
    <property type="molecule type" value="Genomic_DNA"/>
</dbReference>
<keyword evidence="1" id="KW-1133">Transmembrane helix</keyword>
<evidence type="ECO:0000313" key="3">
    <source>
        <dbReference type="Proteomes" id="UP000015530"/>
    </source>
</evidence>
<dbReference type="HOGENOM" id="CLU_900184_0_0_1"/>
<comment type="caution">
    <text evidence="2">The sequence shown here is derived from an EMBL/GenBank/DDBJ whole genome shotgun (WGS) entry which is preliminary data.</text>
</comment>
<organism evidence="2 3">
    <name type="scientific">Colletotrichum gloeosporioides (strain Cg-14)</name>
    <name type="common">Anthracnose fungus</name>
    <name type="synonym">Glomerella cingulata</name>
    <dbReference type="NCBI Taxonomy" id="1237896"/>
    <lineage>
        <taxon>Eukaryota</taxon>
        <taxon>Fungi</taxon>
        <taxon>Dikarya</taxon>
        <taxon>Ascomycota</taxon>
        <taxon>Pezizomycotina</taxon>
        <taxon>Sordariomycetes</taxon>
        <taxon>Hypocreomycetidae</taxon>
        <taxon>Glomerellales</taxon>
        <taxon>Glomerellaceae</taxon>
        <taxon>Colletotrichum</taxon>
        <taxon>Colletotrichum gloeosporioides species complex</taxon>
    </lineage>
</organism>
<evidence type="ECO:0000313" key="2">
    <source>
        <dbReference type="EMBL" id="EQB57416.1"/>
    </source>
</evidence>
<keyword evidence="1" id="KW-0812">Transmembrane</keyword>
<feature type="transmembrane region" description="Helical" evidence="1">
    <location>
        <begin position="168"/>
        <end position="192"/>
    </location>
</feature>
<sequence length="309" mass="33865">MADACHNNGDGDLYGIGVRIGLYLQWFAGLLLRNHHSSWQTISTVRATNNVLGISITVASIVNTSRGLTLVTDFLLTYYLTIALFYSESYNLLSKPEETAPRDGKIKRYYFLQPDVPLLLQNFLFATASLFGAWFWIRGVSGTAQLECGPAKAAVIVSFNLHSSHWTAFAATMSILVGGIFTFFFVGHLYIFCTGEVRSEPLVAVAGLLAPVSNRHALMGPNSQQGNRSQDLEILLRPGWYDFGQGSSTFGTLVRDSWSLLHLFIINLAGPIVAIASVEVMIRENHILTDGIFESTGQMIALAAAQHSL</sequence>
<name>T0M0V9_COLGC</name>
<accession>T0M0V9</accession>
<reference evidence="3" key="1">
    <citation type="journal article" date="2013" name="Mol. Plant Microbe Interact.">
        <title>Global aspects of pacC regulation of pathogenicity genes in Colletotrichum gloeosporioides as revealed by transcriptome analysis.</title>
        <authorList>
            <person name="Alkan N."/>
            <person name="Meng X."/>
            <person name="Friedlander G."/>
            <person name="Reuveni E."/>
            <person name="Sukno S."/>
            <person name="Sherman A."/>
            <person name="Thon M."/>
            <person name="Fluhr R."/>
            <person name="Prusky D."/>
        </authorList>
    </citation>
    <scope>NUCLEOTIDE SEQUENCE [LARGE SCALE GENOMIC DNA]</scope>
    <source>
        <strain evidence="3">Cg-14</strain>
    </source>
</reference>
<dbReference type="Proteomes" id="UP000015530">
    <property type="component" value="Unassembled WGS sequence"/>
</dbReference>
<feature type="transmembrane region" description="Helical" evidence="1">
    <location>
        <begin position="13"/>
        <end position="32"/>
    </location>
</feature>
<dbReference type="AlphaFoldDB" id="T0M0V9"/>
<dbReference type="OrthoDB" id="3945378at2759"/>
<gene>
    <name evidence="2" type="ORF">CGLO_02452</name>
</gene>
<feature type="transmembrane region" description="Helical" evidence="1">
    <location>
        <begin position="116"/>
        <end position="137"/>
    </location>
</feature>
<evidence type="ECO:0000256" key="1">
    <source>
        <dbReference type="SAM" id="Phobius"/>
    </source>
</evidence>
<protein>
    <submittedName>
        <fullName evidence="2">Uncharacterized protein</fullName>
    </submittedName>
</protein>
<keyword evidence="1" id="KW-0472">Membrane</keyword>